<evidence type="ECO:0000313" key="1">
    <source>
        <dbReference type="EMBL" id="KAG2230184.1"/>
    </source>
</evidence>
<dbReference type="AlphaFoldDB" id="A0A8H7VWY1"/>
<keyword evidence="2" id="KW-1185">Reference proteome</keyword>
<dbReference type="Proteomes" id="UP000613177">
    <property type="component" value="Unassembled WGS sequence"/>
</dbReference>
<comment type="caution">
    <text evidence="1">The sequence shown here is derived from an EMBL/GenBank/DDBJ whole genome shotgun (WGS) entry which is preliminary data.</text>
</comment>
<gene>
    <name evidence="1" type="ORF">INT48_000412</name>
</gene>
<sequence>MKASVSIDYLSHEWSCSDLIQAHRELQRQKSKTAFNITTSQQTATKKELKKFSTEKVRQIRYQNAIWRQMARSCTNKLSCSNQMIDPSSVNWQKESDITCKNK</sequence>
<dbReference type="EMBL" id="JAEPRE010000217">
    <property type="protein sequence ID" value="KAG2230184.1"/>
    <property type="molecule type" value="Genomic_DNA"/>
</dbReference>
<evidence type="ECO:0000313" key="2">
    <source>
        <dbReference type="Proteomes" id="UP000613177"/>
    </source>
</evidence>
<reference evidence="1" key="1">
    <citation type="submission" date="2021-01" db="EMBL/GenBank/DDBJ databases">
        <title>Metabolic potential, ecology and presence of endohyphal bacteria is reflected in genomic diversity of Mucoromycotina.</title>
        <authorList>
            <person name="Muszewska A."/>
            <person name="Okrasinska A."/>
            <person name="Steczkiewicz K."/>
            <person name="Drgas O."/>
            <person name="Orlowska M."/>
            <person name="Perlinska-Lenart U."/>
            <person name="Aleksandrzak-Piekarczyk T."/>
            <person name="Szatraj K."/>
            <person name="Zielenkiewicz U."/>
            <person name="Pilsyk S."/>
            <person name="Malc E."/>
            <person name="Mieczkowski P."/>
            <person name="Kruszewska J.S."/>
            <person name="Biernat P."/>
            <person name="Pawlowska J."/>
        </authorList>
    </citation>
    <scope>NUCLEOTIDE SEQUENCE</scope>
    <source>
        <strain evidence="1">WA0000018081</strain>
    </source>
</reference>
<organism evidence="1 2">
    <name type="scientific">Thamnidium elegans</name>
    <dbReference type="NCBI Taxonomy" id="101142"/>
    <lineage>
        <taxon>Eukaryota</taxon>
        <taxon>Fungi</taxon>
        <taxon>Fungi incertae sedis</taxon>
        <taxon>Mucoromycota</taxon>
        <taxon>Mucoromycotina</taxon>
        <taxon>Mucoromycetes</taxon>
        <taxon>Mucorales</taxon>
        <taxon>Mucorineae</taxon>
        <taxon>Mucoraceae</taxon>
        <taxon>Thamnidium</taxon>
    </lineage>
</organism>
<name>A0A8H7VWY1_9FUNG</name>
<proteinExistence type="predicted"/>
<protein>
    <submittedName>
        <fullName evidence="1">Uncharacterized protein</fullName>
    </submittedName>
</protein>
<accession>A0A8H7VWY1</accession>